<keyword evidence="3" id="KW-1185">Reference proteome</keyword>
<organism evidence="1 3">
    <name type="scientific">Amphibalanus amphitrite</name>
    <name type="common">Striped barnacle</name>
    <name type="synonym">Balanus amphitrite</name>
    <dbReference type="NCBI Taxonomy" id="1232801"/>
    <lineage>
        <taxon>Eukaryota</taxon>
        <taxon>Metazoa</taxon>
        <taxon>Ecdysozoa</taxon>
        <taxon>Arthropoda</taxon>
        <taxon>Crustacea</taxon>
        <taxon>Multicrustacea</taxon>
        <taxon>Cirripedia</taxon>
        <taxon>Thoracica</taxon>
        <taxon>Thoracicalcarea</taxon>
        <taxon>Balanomorpha</taxon>
        <taxon>Balanoidea</taxon>
        <taxon>Balanidae</taxon>
        <taxon>Amphibalaninae</taxon>
        <taxon>Amphibalanus</taxon>
    </lineage>
</organism>
<dbReference type="EMBL" id="VIIS01000851">
    <property type="protein sequence ID" value="KAF0304379.1"/>
    <property type="molecule type" value="Genomic_DNA"/>
</dbReference>
<dbReference type="Pfam" id="PF15031">
    <property type="entry name" value="DUF4528"/>
    <property type="match status" value="1"/>
</dbReference>
<dbReference type="AlphaFoldDB" id="A0A6A4WGL5"/>
<dbReference type="OrthoDB" id="9970237at2759"/>
<dbReference type="PANTHER" id="PTHR34651:SF1">
    <property type="entry name" value="SIMILAR TO ENSANGP00000021391"/>
    <property type="match status" value="1"/>
</dbReference>
<gene>
    <name evidence="1" type="primary">CO061_1</name>
    <name evidence="2" type="synonym">CO061_0</name>
    <name evidence="2" type="ORF">FJT64_020353</name>
    <name evidence="1" type="ORF">FJT64_023803</name>
</gene>
<evidence type="ECO:0000313" key="2">
    <source>
        <dbReference type="EMBL" id="KAF0308465.1"/>
    </source>
</evidence>
<name>A0A6A4WGL5_AMPAM</name>
<dbReference type="EMBL" id="VIIS01000485">
    <property type="protein sequence ID" value="KAF0308465.1"/>
    <property type="molecule type" value="Genomic_DNA"/>
</dbReference>
<proteinExistence type="predicted"/>
<comment type="caution">
    <text evidence="1">The sequence shown here is derived from an EMBL/GenBank/DDBJ whole genome shotgun (WGS) entry which is preliminary data.</text>
</comment>
<sequence length="145" mass="16730">MFALVQFIRRKLGLRLKPLASEVLTAHLLQRGTPEWTSYFVKYSDVASDQRGLSHFNWSAGGVNYHILRTGCYPYMKYHCSRRPRQDLRLEDGLFRALKWINLGIPCAAYGLAACFLIRHTELVHTKAGVVPIYFLYEEDKGAMF</sequence>
<evidence type="ECO:0000313" key="3">
    <source>
        <dbReference type="Proteomes" id="UP000440578"/>
    </source>
</evidence>
<dbReference type="Proteomes" id="UP000440578">
    <property type="component" value="Unassembled WGS sequence"/>
</dbReference>
<accession>A0A6A4WGL5</accession>
<reference evidence="1 3" key="1">
    <citation type="submission" date="2019-07" db="EMBL/GenBank/DDBJ databases">
        <title>Draft genome assembly of a fouling barnacle, Amphibalanus amphitrite (Darwin, 1854): The first reference genome for Thecostraca.</title>
        <authorList>
            <person name="Kim W."/>
        </authorList>
    </citation>
    <scope>NUCLEOTIDE SEQUENCE [LARGE SCALE GENOMIC DNA]</scope>
    <source>
        <strain evidence="1">SNU_AA5</strain>
        <tissue evidence="1">Soma without cirri and trophi</tissue>
    </source>
</reference>
<dbReference type="PANTHER" id="PTHR34651">
    <property type="entry name" value="SIMILAR TO ENSANGP00000021391"/>
    <property type="match status" value="1"/>
</dbReference>
<evidence type="ECO:0000313" key="1">
    <source>
        <dbReference type="EMBL" id="KAF0304379.1"/>
    </source>
</evidence>
<protein>
    <submittedName>
        <fullName evidence="1">Uncharacterized protein</fullName>
    </submittedName>
</protein>
<dbReference type="InterPro" id="IPR029245">
    <property type="entry name" value="DUF4528"/>
</dbReference>